<keyword evidence="4" id="KW-1133">Transmembrane helix</keyword>
<feature type="disulfide bond" evidence="9">
    <location>
        <begin position="75"/>
        <end position="87"/>
    </location>
</feature>
<dbReference type="InterPro" id="IPR036055">
    <property type="entry name" value="LDL_receptor-like_sf"/>
</dbReference>
<evidence type="ECO:0000256" key="1">
    <source>
        <dbReference type="ARBA" id="ARBA00004167"/>
    </source>
</evidence>
<comment type="caution">
    <text evidence="9">Lacks conserved residue(s) required for the propagation of feature annotation.</text>
</comment>
<evidence type="ECO:0000256" key="3">
    <source>
        <dbReference type="ARBA" id="ARBA00022737"/>
    </source>
</evidence>
<dbReference type="InterPro" id="IPR051221">
    <property type="entry name" value="LDLR-related"/>
</dbReference>
<dbReference type="CDD" id="cd00112">
    <property type="entry name" value="LDLa"/>
    <property type="match status" value="3"/>
</dbReference>
<keyword evidence="3" id="KW-0677">Repeat</keyword>
<dbReference type="AlphaFoldDB" id="A0AAN9A5Y2"/>
<dbReference type="Gene3D" id="4.10.400.10">
    <property type="entry name" value="Low-density Lipoprotein Receptor"/>
    <property type="match status" value="3"/>
</dbReference>
<comment type="subcellular location">
    <subcellularLocation>
        <location evidence="1">Membrane</location>
        <topology evidence="1">Single-pass membrane protein</topology>
    </subcellularLocation>
</comment>
<dbReference type="GO" id="GO:0043235">
    <property type="term" value="C:receptor complex"/>
    <property type="evidence" value="ECO:0007669"/>
    <property type="project" value="TreeGrafter"/>
</dbReference>
<keyword evidence="11" id="KW-1185">Reference proteome</keyword>
<keyword evidence="6 9" id="KW-1015">Disulfide bond</keyword>
<dbReference type="PRINTS" id="PR00261">
    <property type="entry name" value="LDLRECEPTOR"/>
</dbReference>
<dbReference type="PANTHER" id="PTHR22722">
    <property type="entry name" value="LOW-DENSITY LIPOPROTEIN RECEPTOR-RELATED PROTEIN 2-RELATED"/>
    <property type="match status" value="1"/>
</dbReference>
<accession>A0AAN9A5Y2</accession>
<evidence type="ECO:0000256" key="6">
    <source>
        <dbReference type="ARBA" id="ARBA00023157"/>
    </source>
</evidence>
<evidence type="ECO:0000313" key="11">
    <source>
        <dbReference type="Proteomes" id="UP001381693"/>
    </source>
</evidence>
<dbReference type="PROSITE" id="PS01209">
    <property type="entry name" value="LDLRA_1"/>
    <property type="match status" value="2"/>
</dbReference>
<organism evidence="10 11">
    <name type="scientific">Halocaridina rubra</name>
    <name type="common">Hawaiian red shrimp</name>
    <dbReference type="NCBI Taxonomy" id="373956"/>
    <lineage>
        <taxon>Eukaryota</taxon>
        <taxon>Metazoa</taxon>
        <taxon>Ecdysozoa</taxon>
        <taxon>Arthropoda</taxon>
        <taxon>Crustacea</taxon>
        <taxon>Multicrustacea</taxon>
        <taxon>Malacostraca</taxon>
        <taxon>Eumalacostraca</taxon>
        <taxon>Eucarida</taxon>
        <taxon>Decapoda</taxon>
        <taxon>Pleocyemata</taxon>
        <taxon>Caridea</taxon>
        <taxon>Atyoidea</taxon>
        <taxon>Atyidae</taxon>
        <taxon>Halocaridina</taxon>
    </lineage>
</organism>
<evidence type="ECO:0000256" key="4">
    <source>
        <dbReference type="ARBA" id="ARBA00022989"/>
    </source>
</evidence>
<evidence type="ECO:0000256" key="2">
    <source>
        <dbReference type="ARBA" id="ARBA00022692"/>
    </source>
</evidence>
<dbReference type="PANTHER" id="PTHR22722:SF5">
    <property type="entry name" value="LOW-DENSITY LIPOPROTEIN RECEPTOR-RELATED PROTEIN 1B"/>
    <property type="match status" value="1"/>
</dbReference>
<feature type="disulfide bond" evidence="9">
    <location>
        <begin position="94"/>
        <end position="109"/>
    </location>
</feature>
<dbReference type="Pfam" id="PF00057">
    <property type="entry name" value="Ldl_recept_a"/>
    <property type="match status" value="3"/>
</dbReference>
<evidence type="ECO:0000256" key="9">
    <source>
        <dbReference type="PROSITE-ProRule" id="PRU00124"/>
    </source>
</evidence>
<dbReference type="SUPFAM" id="SSF57424">
    <property type="entry name" value="LDL receptor-like module"/>
    <property type="match status" value="3"/>
</dbReference>
<protein>
    <submittedName>
        <fullName evidence="10">Uncharacterized protein</fullName>
    </submittedName>
</protein>
<dbReference type="SMART" id="SM00192">
    <property type="entry name" value="LDLa"/>
    <property type="match status" value="3"/>
</dbReference>
<dbReference type="PROSITE" id="PS50068">
    <property type="entry name" value="LDLRA_2"/>
    <property type="match status" value="2"/>
</dbReference>
<keyword evidence="5" id="KW-0472">Membrane</keyword>
<evidence type="ECO:0000256" key="5">
    <source>
        <dbReference type="ARBA" id="ARBA00023136"/>
    </source>
</evidence>
<name>A0AAN9A5Y2_HALRR</name>
<keyword evidence="2" id="KW-0812">Transmembrane</keyword>
<proteinExistence type="predicted"/>
<feature type="disulfide bond" evidence="9">
    <location>
        <begin position="33"/>
        <end position="45"/>
    </location>
</feature>
<reference evidence="10 11" key="1">
    <citation type="submission" date="2023-11" db="EMBL/GenBank/DDBJ databases">
        <title>Halocaridina rubra genome assembly.</title>
        <authorList>
            <person name="Smith C."/>
        </authorList>
    </citation>
    <scope>NUCLEOTIDE SEQUENCE [LARGE SCALE GENOMIC DNA]</scope>
    <source>
        <strain evidence="10">EP-1</strain>
        <tissue evidence="10">Whole</tissue>
    </source>
</reference>
<comment type="caution">
    <text evidence="10">The sequence shown here is derived from an EMBL/GenBank/DDBJ whole genome shotgun (WGS) entry which is preliminary data.</text>
</comment>
<dbReference type="EMBL" id="JAXCGZ010010684">
    <property type="protein sequence ID" value="KAK7075444.1"/>
    <property type="molecule type" value="Genomic_DNA"/>
</dbReference>
<sequence length="143" mass="15834">MCDDSLCIDRRFRCDGKRDCPYDDSDERMCPLCPEDSFTCRDGRCILQDQFCDGIQDCNDGTDEPDYCAPSTRNCTTEEFRCNDGTCISSDSRCDAVINCVDASDELNCRKCTIFKVNSESSAVAYFSSLSSSSLNLIPAPSA</sequence>
<dbReference type="InterPro" id="IPR002172">
    <property type="entry name" value="LDrepeatLR_classA_rpt"/>
</dbReference>
<feature type="disulfide bond" evidence="9">
    <location>
        <begin position="40"/>
        <end position="58"/>
    </location>
</feature>
<dbReference type="InterPro" id="IPR023415">
    <property type="entry name" value="LDLR_class-A_CS"/>
</dbReference>
<gene>
    <name evidence="10" type="ORF">SK128_028349</name>
</gene>
<keyword evidence="7" id="KW-0675">Receptor</keyword>
<evidence type="ECO:0000256" key="7">
    <source>
        <dbReference type="ARBA" id="ARBA00023170"/>
    </source>
</evidence>
<dbReference type="GO" id="GO:0005041">
    <property type="term" value="F:low-density lipoprotein particle receptor activity"/>
    <property type="evidence" value="ECO:0007669"/>
    <property type="project" value="TreeGrafter"/>
</dbReference>
<dbReference type="FunFam" id="4.10.400.10:FF:000065">
    <property type="entry name" value="Transmembrane protease serine 7"/>
    <property type="match status" value="1"/>
</dbReference>
<dbReference type="Proteomes" id="UP001381693">
    <property type="component" value="Unassembled WGS sequence"/>
</dbReference>
<evidence type="ECO:0000256" key="8">
    <source>
        <dbReference type="ARBA" id="ARBA00023180"/>
    </source>
</evidence>
<evidence type="ECO:0000313" key="10">
    <source>
        <dbReference type="EMBL" id="KAK7075444.1"/>
    </source>
</evidence>
<dbReference type="GO" id="GO:0005886">
    <property type="term" value="C:plasma membrane"/>
    <property type="evidence" value="ECO:0007669"/>
    <property type="project" value="TreeGrafter"/>
</dbReference>
<feature type="disulfide bond" evidence="9">
    <location>
        <begin position="82"/>
        <end position="100"/>
    </location>
</feature>
<keyword evidence="8" id="KW-0325">Glycoprotein</keyword>